<proteinExistence type="predicted"/>
<reference evidence="1" key="1">
    <citation type="submission" date="2016-06" db="UniProtKB">
        <authorList>
            <consortium name="WormBaseParasite"/>
        </authorList>
    </citation>
    <scope>IDENTIFICATION</scope>
</reference>
<name>A0A183JYZ1_9TREM</name>
<evidence type="ECO:0000313" key="1">
    <source>
        <dbReference type="WBParaSite" id="SCUD_0000794801-mRNA-1"/>
    </source>
</evidence>
<protein>
    <submittedName>
        <fullName evidence="1">Plastocyanin-like domain-containing protein</fullName>
    </submittedName>
</protein>
<organism evidence="1">
    <name type="scientific">Schistosoma curassoni</name>
    <dbReference type="NCBI Taxonomy" id="6186"/>
    <lineage>
        <taxon>Eukaryota</taxon>
        <taxon>Metazoa</taxon>
        <taxon>Spiralia</taxon>
        <taxon>Lophotrochozoa</taxon>
        <taxon>Platyhelminthes</taxon>
        <taxon>Trematoda</taxon>
        <taxon>Digenea</taxon>
        <taxon>Strigeidida</taxon>
        <taxon>Schistosomatoidea</taxon>
        <taxon>Schistosomatidae</taxon>
        <taxon>Schistosoma</taxon>
    </lineage>
</organism>
<accession>A0A183JYZ1</accession>
<dbReference type="AlphaFoldDB" id="A0A183JYZ1"/>
<dbReference type="WBParaSite" id="SCUD_0000794801-mRNA-1">
    <property type="protein sequence ID" value="SCUD_0000794801-mRNA-1"/>
    <property type="gene ID" value="SCUD_0000794801"/>
</dbReference>
<sequence length="72" mass="8538">MLCGSELVDCWVEFYKHDSDPLHFHTHHQAYLVDCVKLQDESKVNATEGKVQLREPSNFRQDRTFLVCNKHY</sequence>